<reference evidence="2" key="2">
    <citation type="submission" date="2020-09" db="EMBL/GenBank/DDBJ databases">
        <authorList>
            <person name="Sun Q."/>
            <person name="Ohkuma M."/>
        </authorList>
    </citation>
    <scope>NUCLEOTIDE SEQUENCE</scope>
    <source>
        <strain evidence="2">JCM 3035</strain>
    </source>
</reference>
<accession>A0A917VU71</accession>
<evidence type="ECO:0000313" key="3">
    <source>
        <dbReference type="Proteomes" id="UP000637788"/>
    </source>
</evidence>
<proteinExistence type="predicted"/>
<comment type="caution">
    <text evidence="2">The sequence shown here is derived from an EMBL/GenBank/DDBJ whole genome shotgun (WGS) entry which is preliminary data.</text>
</comment>
<evidence type="ECO:0000256" key="1">
    <source>
        <dbReference type="SAM" id="MobiDB-lite"/>
    </source>
</evidence>
<gene>
    <name evidence="2" type="ORF">GCM10010094_89770</name>
</gene>
<keyword evidence="3" id="KW-1185">Reference proteome</keyword>
<sequence length="87" mass="8786">MAVWLDLTPPVTLLGPRVRAMPLHPGRRSGDRSRTHGALRATLLLGSRGRPSLQTHHGGQLGSEGAGVGLQGAVESGGSDGEGVGSG</sequence>
<feature type="region of interest" description="Disordered" evidence="1">
    <location>
        <begin position="45"/>
        <end position="87"/>
    </location>
</feature>
<evidence type="ECO:0000313" key="2">
    <source>
        <dbReference type="EMBL" id="GGL14937.1"/>
    </source>
</evidence>
<protein>
    <submittedName>
        <fullName evidence="2">Uncharacterized protein</fullName>
    </submittedName>
</protein>
<organism evidence="2 3">
    <name type="scientific">Streptomyces flaveus</name>
    <dbReference type="NCBI Taxonomy" id="66370"/>
    <lineage>
        <taxon>Bacteria</taxon>
        <taxon>Bacillati</taxon>
        <taxon>Actinomycetota</taxon>
        <taxon>Actinomycetes</taxon>
        <taxon>Kitasatosporales</taxon>
        <taxon>Streptomycetaceae</taxon>
        <taxon>Streptomyces</taxon>
        <taxon>Streptomyces aurantiacus group</taxon>
    </lineage>
</organism>
<feature type="compositionally biased region" description="Gly residues" evidence="1">
    <location>
        <begin position="78"/>
        <end position="87"/>
    </location>
</feature>
<dbReference type="EMBL" id="BMPQ01000050">
    <property type="protein sequence ID" value="GGL14937.1"/>
    <property type="molecule type" value="Genomic_DNA"/>
</dbReference>
<dbReference type="AlphaFoldDB" id="A0A917VU71"/>
<name>A0A917VU71_9ACTN</name>
<reference evidence="2" key="1">
    <citation type="journal article" date="2014" name="Int. J. Syst. Evol. Microbiol.">
        <title>Complete genome sequence of Corynebacterium casei LMG S-19264T (=DSM 44701T), isolated from a smear-ripened cheese.</title>
        <authorList>
            <consortium name="US DOE Joint Genome Institute (JGI-PGF)"/>
            <person name="Walter F."/>
            <person name="Albersmeier A."/>
            <person name="Kalinowski J."/>
            <person name="Ruckert C."/>
        </authorList>
    </citation>
    <scope>NUCLEOTIDE SEQUENCE</scope>
    <source>
        <strain evidence="2">JCM 3035</strain>
    </source>
</reference>
<feature type="compositionally biased region" description="Gly residues" evidence="1">
    <location>
        <begin position="59"/>
        <end position="70"/>
    </location>
</feature>
<dbReference type="Proteomes" id="UP000637788">
    <property type="component" value="Unassembled WGS sequence"/>
</dbReference>